<organism evidence="1 2">
    <name type="scientific">Cichorium intybus</name>
    <name type="common">Chicory</name>
    <dbReference type="NCBI Taxonomy" id="13427"/>
    <lineage>
        <taxon>Eukaryota</taxon>
        <taxon>Viridiplantae</taxon>
        <taxon>Streptophyta</taxon>
        <taxon>Embryophyta</taxon>
        <taxon>Tracheophyta</taxon>
        <taxon>Spermatophyta</taxon>
        <taxon>Magnoliopsida</taxon>
        <taxon>eudicotyledons</taxon>
        <taxon>Gunneridae</taxon>
        <taxon>Pentapetalae</taxon>
        <taxon>asterids</taxon>
        <taxon>campanulids</taxon>
        <taxon>Asterales</taxon>
        <taxon>Asteraceae</taxon>
        <taxon>Cichorioideae</taxon>
        <taxon>Cichorieae</taxon>
        <taxon>Cichoriinae</taxon>
        <taxon>Cichorium</taxon>
    </lineage>
</organism>
<protein>
    <submittedName>
        <fullName evidence="1">Uncharacterized protein</fullName>
    </submittedName>
</protein>
<dbReference type="Proteomes" id="UP001055811">
    <property type="component" value="Linkage Group LG05"/>
</dbReference>
<evidence type="ECO:0000313" key="2">
    <source>
        <dbReference type="Proteomes" id="UP001055811"/>
    </source>
</evidence>
<name>A0ACB9D0U9_CICIN</name>
<keyword evidence="2" id="KW-1185">Reference proteome</keyword>
<proteinExistence type="predicted"/>
<comment type="caution">
    <text evidence="1">The sequence shown here is derived from an EMBL/GenBank/DDBJ whole genome shotgun (WGS) entry which is preliminary data.</text>
</comment>
<dbReference type="EMBL" id="CM042013">
    <property type="protein sequence ID" value="KAI3740106.1"/>
    <property type="molecule type" value="Genomic_DNA"/>
</dbReference>
<accession>A0ACB9D0U9</accession>
<evidence type="ECO:0000313" key="1">
    <source>
        <dbReference type="EMBL" id="KAI3740106.1"/>
    </source>
</evidence>
<reference evidence="2" key="1">
    <citation type="journal article" date="2022" name="Mol. Ecol. Resour.">
        <title>The genomes of chicory, endive, great burdock and yacon provide insights into Asteraceae palaeo-polyploidization history and plant inulin production.</title>
        <authorList>
            <person name="Fan W."/>
            <person name="Wang S."/>
            <person name="Wang H."/>
            <person name="Wang A."/>
            <person name="Jiang F."/>
            <person name="Liu H."/>
            <person name="Zhao H."/>
            <person name="Xu D."/>
            <person name="Zhang Y."/>
        </authorList>
    </citation>
    <scope>NUCLEOTIDE SEQUENCE [LARGE SCALE GENOMIC DNA]</scope>
    <source>
        <strain evidence="2">cv. Punajuju</strain>
    </source>
</reference>
<sequence length="151" mass="17438">MRRFKGSGISEDDFVYKRLNHLHIDPTVSISSATPPPERNRNERKNRILLKLKTKYQLEIRVIHRWEHSSNSLKALQDCTQTQPLPTSFPDPPVYQTTDHSANSMYHELVETLLVQVEAQEATINEASTLCHVAESHCTAKEKLCQYLPIW</sequence>
<reference evidence="1 2" key="2">
    <citation type="journal article" date="2022" name="Mol. Ecol. Resour.">
        <title>The genomes of chicory, endive, great burdock and yacon provide insights into Asteraceae paleo-polyploidization history and plant inulin production.</title>
        <authorList>
            <person name="Fan W."/>
            <person name="Wang S."/>
            <person name="Wang H."/>
            <person name="Wang A."/>
            <person name="Jiang F."/>
            <person name="Liu H."/>
            <person name="Zhao H."/>
            <person name="Xu D."/>
            <person name="Zhang Y."/>
        </authorList>
    </citation>
    <scope>NUCLEOTIDE SEQUENCE [LARGE SCALE GENOMIC DNA]</scope>
    <source>
        <strain evidence="2">cv. Punajuju</strain>
        <tissue evidence="1">Leaves</tissue>
    </source>
</reference>
<gene>
    <name evidence="1" type="ORF">L2E82_30524</name>
</gene>